<feature type="region of interest" description="Disordered" evidence="1">
    <location>
        <begin position="1"/>
        <end position="27"/>
    </location>
</feature>
<reference evidence="3 4" key="1">
    <citation type="submission" date="2018-11" db="EMBL/GenBank/DDBJ databases">
        <title>Genome assembly of Steccherinum ochraceum LE-BIN_3174, the white-rot fungus of the Steccherinaceae family (The Residual Polyporoid clade, Polyporales, Basidiomycota).</title>
        <authorList>
            <person name="Fedorova T.V."/>
            <person name="Glazunova O.A."/>
            <person name="Landesman E.O."/>
            <person name="Moiseenko K.V."/>
            <person name="Psurtseva N.V."/>
            <person name="Savinova O.S."/>
            <person name="Shakhova N.V."/>
            <person name="Tyazhelova T.V."/>
            <person name="Vasina D.V."/>
        </authorList>
    </citation>
    <scope>NUCLEOTIDE SEQUENCE [LARGE SCALE GENOMIC DNA]</scope>
    <source>
        <strain evidence="3 4">LE-BIN_3174</strain>
    </source>
</reference>
<evidence type="ECO:0000256" key="1">
    <source>
        <dbReference type="SAM" id="MobiDB-lite"/>
    </source>
</evidence>
<proteinExistence type="predicted"/>
<name>A0A4R0R7Y1_9APHY</name>
<organism evidence="3 4">
    <name type="scientific">Steccherinum ochraceum</name>
    <dbReference type="NCBI Taxonomy" id="92696"/>
    <lineage>
        <taxon>Eukaryota</taxon>
        <taxon>Fungi</taxon>
        <taxon>Dikarya</taxon>
        <taxon>Basidiomycota</taxon>
        <taxon>Agaricomycotina</taxon>
        <taxon>Agaricomycetes</taxon>
        <taxon>Polyporales</taxon>
        <taxon>Steccherinaceae</taxon>
        <taxon>Steccherinum</taxon>
    </lineage>
</organism>
<comment type="caution">
    <text evidence="3">The sequence shown here is derived from an EMBL/GenBank/DDBJ whole genome shotgun (WGS) entry which is preliminary data.</text>
</comment>
<dbReference type="EMBL" id="RWJN01000274">
    <property type="protein sequence ID" value="TCD63801.1"/>
    <property type="molecule type" value="Genomic_DNA"/>
</dbReference>
<evidence type="ECO:0000313" key="3">
    <source>
        <dbReference type="EMBL" id="TCD63801.1"/>
    </source>
</evidence>
<dbReference type="Pfam" id="PF26608">
    <property type="entry name" value="DUF8190"/>
    <property type="match status" value="1"/>
</dbReference>
<dbReference type="AlphaFoldDB" id="A0A4R0R7Y1"/>
<protein>
    <recommendedName>
        <fullName evidence="2">DUF8190 domain-containing protein</fullName>
    </recommendedName>
</protein>
<feature type="domain" description="DUF8190" evidence="2">
    <location>
        <begin position="193"/>
        <end position="284"/>
    </location>
</feature>
<evidence type="ECO:0000313" key="4">
    <source>
        <dbReference type="Proteomes" id="UP000292702"/>
    </source>
</evidence>
<evidence type="ECO:0000259" key="2">
    <source>
        <dbReference type="Pfam" id="PF26608"/>
    </source>
</evidence>
<dbReference type="Proteomes" id="UP000292702">
    <property type="component" value="Unassembled WGS sequence"/>
</dbReference>
<dbReference type="STRING" id="92696.A0A4R0R7Y1"/>
<dbReference type="InterPro" id="IPR058503">
    <property type="entry name" value="DUF8190"/>
</dbReference>
<gene>
    <name evidence="3" type="ORF">EIP91_004923</name>
</gene>
<sequence>MPPAGPDPDEGFFFDFHGEGDDGDGDDDARVNALIGGKNNQDTTFGVDVGRGAEYFDDDVSAMNQADVFNHLASYLIPPQDLEAQLTRFRNYPATEVDIETVRDDWKHGRSGTAAKRLIEKTEITNWESILIHPLSAAVAYEHTGNFIDGTLFFGNRGGLDVARLPHGSHFTQNYQFNFVAGLPWWRMRFDSSPLGFDIDYRTLYIGRLNHEDIWVIVTPTEHIPGTVPDEDGDYTAPAGRDPKPMPQRRYYVLMGFIAYCLARDNVGAIYCPEYPSVESHAAFCADTNIMNDLNKKGRYFLSYVQVKRLSKRFEEFPDWHARAPPSHRVADWVGSVLIGCATCFGQNRPVHISPDTIEEEGEQWDRDRPWEHIGIYAVDLAYQMLARRVGKWVRRPDDDLLADVDGGPLYDHHHHHPDFRTEIQLPSDIPLWDQHGHAIDFFNEEGPRGWG</sequence>
<accession>A0A4R0R7Y1</accession>
<keyword evidence="4" id="KW-1185">Reference proteome</keyword>